<name>A0A2A6BWB4_PRIPA</name>
<dbReference type="Proteomes" id="UP000005239">
    <property type="component" value="Unassembled WGS sequence"/>
</dbReference>
<proteinExistence type="predicted"/>
<evidence type="ECO:0000313" key="2">
    <source>
        <dbReference type="Proteomes" id="UP000005239"/>
    </source>
</evidence>
<gene>
    <name evidence="1" type="primary">WBGene00281098</name>
</gene>
<reference evidence="1" key="2">
    <citation type="submission" date="2022-06" db="UniProtKB">
        <authorList>
            <consortium name="EnsemblMetazoa"/>
        </authorList>
    </citation>
    <scope>IDENTIFICATION</scope>
    <source>
        <strain evidence="1">PS312</strain>
    </source>
</reference>
<evidence type="ECO:0000313" key="1">
    <source>
        <dbReference type="EnsemblMetazoa" id="PPA42729.1"/>
    </source>
</evidence>
<keyword evidence="2" id="KW-1185">Reference proteome</keyword>
<accession>A0A2A6BWB4</accession>
<protein>
    <submittedName>
        <fullName evidence="1">Uncharacterized protein</fullName>
    </submittedName>
</protein>
<sequence length="110" mass="12141">MSSRTRAYQRAMINSLVMQSLCWLFICIPVVVWLASVITEKIPHEVTLVAFATTQLLTIIVAARQRGHNDRQLADLPGDSPQVHSISTDARTIGAQQFGQGYSTAITMIL</sequence>
<reference evidence="2" key="1">
    <citation type="journal article" date="2008" name="Nat. Genet.">
        <title>The Pristionchus pacificus genome provides a unique perspective on nematode lifestyle and parasitism.</title>
        <authorList>
            <person name="Dieterich C."/>
            <person name="Clifton S.W."/>
            <person name="Schuster L.N."/>
            <person name="Chinwalla A."/>
            <person name="Delehaunty K."/>
            <person name="Dinkelacker I."/>
            <person name="Fulton L."/>
            <person name="Fulton R."/>
            <person name="Godfrey J."/>
            <person name="Minx P."/>
            <person name="Mitreva M."/>
            <person name="Roeseler W."/>
            <person name="Tian H."/>
            <person name="Witte H."/>
            <person name="Yang S.P."/>
            <person name="Wilson R.K."/>
            <person name="Sommer R.J."/>
        </authorList>
    </citation>
    <scope>NUCLEOTIDE SEQUENCE [LARGE SCALE GENOMIC DNA]</scope>
    <source>
        <strain evidence="2">PS312</strain>
    </source>
</reference>
<organism evidence="1 2">
    <name type="scientific">Pristionchus pacificus</name>
    <name type="common">Parasitic nematode worm</name>
    <dbReference type="NCBI Taxonomy" id="54126"/>
    <lineage>
        <taxon>Eukaryota</taxon>
        <taxon>Metazoa</taxon>
        <taxon>Ecdysozoa</taxon>
        <taxon>Nematoda</taxon>
        <taxon>Chromadorea</taxon>
        <taxon>Rhabditida</taxon>
        <taxon>Rhabditina</taxon>
        <taxon>Diplogasteromorpha</taxon>
        <taxon>Diplogasteroidea</taxon>
        <taxon>Neodiplogasteridae</taxon>
        <taxon>Pristionchus</taxon>
    </lineage>
</organism>
<accession>A0A8R1UZM5</accession>
<dbReference type="EnsemblMetazoa" id="PPA42729.1">
    <property type="protein sequence ID" value="PPA42729.1"/>
    <property type="gene ID" value="WBGene00281098"/>
</dbReference>
<dbReference type="AlphaFoldDB" id="A0A2A6BWB4"/>